<reference evidence="5 6" key="1">
    <citation type="submission" date="2024-06" db="EMBL/GenBank/DDBJ databases">
        <authorList>
            <person name="Kraege A."/>
            <person name="Thomma B."/>
        </authorList>
    </citation>
    <scope>NUCLEOTIDE SEQUENCE [LARGE SCALE GENOMIC DNA]</scope>
</reference>
<proteinExistence type="predicted"/>
<dbReference type="PANTHER" id="PTHR10252:SF5">
    <property type="entry name" value="DR1-ASSOCIATED COREPRESSOR"/>
    <property type="match status" value="1"/>
</dbReference>
<organism evidence="5 6">
    <name type="scientific">Coccomyxa viridis</name>
    <dbReference type="NCBI Taxonomy" id="1274662"/>
    <lineage>
        <taxon>Eukaryota</taxon>
        <taxon>Viridiplantae</taxon>
        <taxon>Chlorophyta</taxon>
        <taxon>core chlorophytes</taxon>
        <taxon>Trebouxiophyceae</taxon>
        <taxon>Trebouxiophyceae incertae sedis</taxon>
        <taxon>Coccomyxaceae</taxon>
        <taxon>Coccomyxa</taxon>
    </lineage>
</organism>
<evidence type="ECO:0000313" key="6">
    <source>
        <dbReference type="Proteomes" id="UP001497392"/>
    </source>
</evidence>
<feature type="compositionally biased region" description="Low complexity" evidence="3">
    <location>
        <begin position="159"/>
        <end position="176"/>
    </location>
</feature>
<feature type="region of interest" description="Disordered" evidence="3">
    <location>
        <begin position="87"/>
        <end position="238"/>
    </location>
</feature>
<dbReference type="Pfam" id="PF00808">
    <property type="entry name" value="CBFD_NFYB_HMF"/>
    <property type="match status" value="1"/>
</dbReference>
<comment type="caution">
    <text evidence="5">The sequence shown here is derived from an EMBL/GenBank/DDBJ whole genome shotgun (WGS) entry which is preliminary data.</text>
</comment>
<comment type="subcellular location">
    <subcellularLocation>
        <location evidence="1">Nucleus</location>
    </subcellularLocation>
</comment>
<protein>
    <submittedName>
        <fullName evidence="5">G6534 protein</fullName>
    </submittedName>
</protein>
<evidence type="ECO:0000313" key="5">
    <source>
        <dbReference type="EMBL" id="CAL5223931.1"/>
    </source>
</evidence>
<dbReference type="InterPro" id="IPR009072">
    <property type="entry name" value="Histone-fold"/>
</dbReference>
<dbReference type="SUPFAM" id="SSF47113">
    <property type="entry name" value="Histone-fold"/>
    <property type="match status" value="1"/>
</dbReference>
<feature type="domain" description="Transcription factor CBF/NF-Y/archaeal histone" evidence="4">
    <location>
        <begin position="12"/>
        <end position="71"/>
    </location>
</feature>
<sequence length="238" mass="24950">MKPKKSTHPLAARVKKMMQADDDIGKIAQATPVLVGRATELFVRHLMEKAVALASSRNACSVTPAHLKAAVCDEDMLDFLKGIVEGIPDLGPEEEAPPPDTKPKRRSRKADGEEGSPAKRSRKATAKAGAKEGKPDMSEAPVPSAATGEVQLKAEPPELEAGGAPEQAAQAAATDPAEVKPEAGSQPQPKPEPAAEQEIHEQQPPATEHPGPPLAVPGVIFPLAASAVPEEDDYDAEE</sequence>
<evidence type="ECO:0000256" key="3">
    <source>
        <dbReference type="SAM" id="MobiDB-lite"/>
    </source>
</evidence>
<name>A0ABP1FWU9_9CHLO</name>
<accession>A0ABP1FWU9</accession>
<dbReference type="Proteomes" id="UP001497392">
    <property type="component" value="Unassembled WGS sequence"/>
</dbReference>
<dbReference type="EMBL" id="CAXHTA020000009">
    <property type="protein sequence ID" value="CAL5223931.1"/>
    <property type="molecule type" value="Genomic_DNA"/>
</dbReference>
<evidence type="ECO:0000259" key="4">
    <source>
        <dbReference type="Pfam" id="PF00808"/>
    </source>
</evidence>
<evidence type="ECO:0000256" key="2">
    <source>
        <dbReference type="ARBA" id="ARBA00023242"/>
    </source>
</evidence>
<gene>
    <name evidence="5" type="primary">g6534</name>
    <name evidence="5" type="ORF">VP750_LOCUS5590</name>
</gene>
<keyword evidence="6" id="KW-1185">Reference proteome</keyword>
<dbReference type="PANTHER" id="PTHR10252">
    <property type="entry name" value="HISTONE-LIKE TRANSCRIPTION FACTOR CCAAT-RELATED"/>
    <property type="match status" value="1"/>
</dbReference>
<dbReference type="Gene3D" id="1.10.20.10">
    <property type="entry name" value="Histone, subunit A"/>
    <property type="match status" value="1"/>
</dbReference>
<feature type="compositionally biased region" description="Acidic residues" evidence="3">
    <location>
        <begin position="229"/>
        <end position="238"/>
    </location>
</feature>
<dbReference type="CDD" id="cd22906">
    <property type="entry name" value="HFD_DRAP1"/>
    <property type="match status" value="1"/>
</dbReference>
<evidence type="ECO:0000256" key="1">
    <source>
        <dbReference type="ARBA" id="ARBA00004123"/>
    </source>
</evidence>
<dbReference type="InterPro" id="IPR050568">
    <property type="entry name" value="Transcr_DNA_Rep_Reg"/>
</dbReference>
<dbReference type="InterPro" id="IPR003958">
    <property type="entry name" value="CBFA_NFYB_domain"/>
</dbReference>
<keyword evidence="2" id="KW-0539">Nucleus</keyword>